<dbReference type="GeneID" id="7194709"/>
<evidence type="ECO:0000259" key="9">
    <source>
        <dbReference type="PROSITE" id="PS50011"/>
    </source>
</evidence>
<evidence type="ECO:0000256" key="2">
    <source>
        <dbReference type="ARBA" id="ARBA00022679"/>
    </source>
</evidence>
<feature type="binding site" evidence="7">
    <location>
        <begin position="28"/>
        <end position="29"/>
    </location>
    <ligand>
        <name>ATP</name>
        <dbReference type="ChEBI" id="CHEBI:30616"/>
    </ligand>
</feature>
<dbReference type="OrthoDB" id="39248at2759"/>
<accession>B7G7K8</accession>
<reference evidence="10 11" key="1">
    <citation type="journal article" date="2008" name="Nature">
        <title>The Phaeodactylum genome reveals the evolutionary history of diatom genomes.</title>
        <authorList>
            <person name="Bowler C."/>
            <person name="Allen A.E."/>
            <person name="Badger J.H."/>
            <person name="Grimwood J."/>
            <person name="Jabbari K."/>
            <person name="Kuo A."/>
            <person name="Maheswari U."/>
            <person name="Martens C."/>
            <person name="Maumus F."/>
            <person name="Otillar R.P."/>
            <person name="Rayko E."/>
            <person name="Salamov A."/>
            <person name="Vandepoele K."/>
            <person name="Beszteri B."/>
            <person name="Gruber A."/>
            <person name="Heijde M."/>
            <person name="Katinka M."/>
            <person name="Mock T."/>
            <person name="Valentin K."/>
            <person name="Verret F."/>
            <person name="Berges J.A."/>
            <person name="Brownlee C."/>
            <person name="Cadoret J.P."/>
            <person name="Chiovitti A."/>
            <person name="Choi C.J."/>
            <person name="Coesel S."/>
            <person name="De Martino A."/>
            <person name="Detter J.C."/>
            <person name="Durkin C."/>
            <person name="Falciatore A."/>
            <person name="Fournet J."/>
            <person name="Haruta M."/>
            <person name="Huysman M.J."/>
            <person name="Jenkins B.D."/>
            <person name="Jiroutova K."/>
            <person name="Jorgensen R.E."/>
            <person name="Joubert Y."/>
            <person name="Kaplan A."/>
            <person name="Kroger N."/>
            <person name="Kroth P.G."/>
            <person name="La Roche J."/>
            <person name="Lindquist E."/>
            <person name="Lommer M."/>
            <person name="Martin-Jezequel V."/>
            <person name="Lopez P.J."/>
            <person name="Lucas S."/>
            <person name="Mangogna M."/>
            <person name="McGinnis K."/>
            <person name="Medlin L.K."/>
            <person name="Montsant A."/>
            <person name="Oudot-Le Secq M.P."/>
            <person name="Napoli C."/>
            <person name="Obornik M."/>
            <person name="Parker M.S."/>
            <person name="Petit J.L."/>
            <person name="Porcel B.M."/>
            <person name="Poulsen N."/>
            <person name="Robison M."/>
            <person name="Rychlewski L."/>
            <person name="Rynearson T.A."/>
            <person name="Schmutz J."/>
            <person name="Shapiro H."/>
            <person name="Siaut M."/>
            <person name="Stanley M."/>
            <person name="Sussman M.R."/>
            <person name="Taylor A.R."/>
            <person name="Vardi A."/>
            <person name="von Dassow P."/>
            <person name="Vyverman W."/>
            <person name="Willis A."/>
            <person name="Wyrwicz L.S."/>
            <person name="Rokhsar D.S."/>
            <person name="Weissenbach J."/>
            <person name="Armbrust E.V."/>
            <person name="Green B.R."/>
            <person name="Van de Peer Y."/>
            <person name="Grigoriev I.V."/>
        </authorList>
    </citation>
    <scope>NUCLEOTIDE SEQUENCE [LARGE SCALE GENOMIC DNA]</scope>
    <source>
        <strain evidence="10 11">CCAP 1055/1</strain>
    </source>
</reference>
<sequence>MRKFFRELASGVRYCHANGIAHRDLKPENLLVHNSRTGSCTLKIADFGLSAAFG</sequence>
<dbReference type="Proteomes" id="UP000000759">
    <property type="component" value="Chromosome 18"/>
</dbReference>
<dbReference type="GO" id="GO:0005524">
    <property type="term" value="F:ATP binding"/>
    <property type="evidence" value="ECO:0007669"/>
    <property type="project" value="UniProtKB-KW"/>
</dbReference>
<proteinExistence type="predicted"/>
<dbReference type="InterPro" id="IPR030616">
    <property type="entry name" value="Aur-like"/>
</dbReference>
<dbReference type="RefSeq" id="XP_002183036.1">
    <property type="nucleotide sequence ID" value="XM_002183000.1"/>
</dbReference>
<dbReference type="InParanoid" id="B7G7K8"/>
<keyword evidence="1" id="KW-0723">Serine/threonine-protein kinase</keyword>
<evidence type="ECO:0000256" key="4">
    <source>
        <dbReference type="ARBA" id="ARBA00022777"/>
    </source>
</evidence>
<organism evidence="10 11">
    <name type="scientific">Phaeodactylum tricornutum (strain CCAP 1055/1)</name>
    <dbReference type="NCBI Taxonomy" id="556484"/>
    <lineage>
        <taxon>Eukaryota</taxon>
        <taxon>Sar</taxon>
        <taxon>Stramenopiles</taxon>
        <taxon>Ochrophyta</taxon>
        <taxon>Bacillariophyta</taxon>
        <taxon>Bacillariophyceae</taxon>
        <taxon>Bacillariophycidae</taxon>
        <taxon>Naviculales</taxon>
        <taxon>Phaeodactylaceae</taxon>
        <taxon>Phaeodactylum</taxon>
    </lineage>
</organism>
<protein>
    <recommendedName>
        <fullName evidence="9">Protein kinase domain-containing protein</fullName>
    </recommendedName>
</protein>
<keyword evidence="3 7" id="KW-0547">Nucleotide-binding</keyword>
<dbReference type="PaxDb" id="2850-Phatr15229"/>
<evidence type="ECO:0000256" key="8">
    <source>
        <dbReference type="PIRSR" id="PIRSR630616-3"/>
    </source>
</evidence>
<dbReference type="STRING" id="556484.B7G7K8"/>
<dbReference type="Pfam" id="PF00069">
    <property type="entry name" value="Pkinase"/>
    <property type="match status" value="1"/>
</dbReference>
<dbReference type="KEGG" id="pti:PHATRDRAFT_15229"/>
<dbReference type="PANTHER" id="PTHR24350">
    <property type="entry name" value="SERINE/THREONINE-PROTEIN KINASE IAL-RELATED"/>
    <property type="match status" value="1"/>
</dbReference>
<dbReference type="Gene3D" id="1.10.510.10">
    <property type="entry name" value="Transferase(Phosphotransferase) domain 1"/>
    <property type="match status" value="1"/>
</dbReference>
<dbReference type="PROSITE" id="PS00108">
    <property type="entry name" value="PROTEIN_KINASE_ST"/>
    <property type="match status" value="1"/>
</dbReference>
<dbReference type="InterPro" id="IPR011009">
    <property type="entry name" value="Kinase-like_dom_sf"/>
</dbReference>
<dbReference type="PROSITE" id="PS50011">
    <property type="entry name" value="PROTEIN_KINASE_DOM"/>
    <property type="match status" value="1"/>
</dbReference>
<evidence type="ECO:0000256" key="3">
    <source>
        <dbReference type="ARBA" id="ARBA00022741"/>
    </source>
</evidence>
<dbReference type="EMBL" id="CM000620">
    <property type="protein sequence ID" value="EEC45254.1"/>
    <property type="molecule type" value="Genomic_DNA"/>
</dbReference>
<dbReference type="GO" id="GO:0004674">
    <property type="term" value="F:protein serine/threonine kinase activity"/>
    <property type="evidence" value="ECO:0007669"/>
    <property type="project" value="UniProtKB-KW"/>
</dbReference>
<keyword evidence="5 7" id="KW-0067">ATP-binding</keyword>
<feature type="non-terminal residue" evidence="10">
    <location>
        <position position="54"/>
    </location>
</feature>
<keyword evidence="2" id="KW-0808">Transferase</keyword>
<gene>
    <name evidence="10" type="ORF">PHATRDRAFT_15229</name>
</gene>
<reference evidence="11" key="2">
    <citation type="submission" date="2008-08" db="EMBL/GenBank/DDBJ databases">
        <authorList>
            <consortium name="Diatom Consortium"/>
            <person name="Grigoriev I."/>
            <person name="Grimwood J."/>
            <person name="Kuo A."/>
            <person name="Otillar R.P."/>
            <person name="Salamov A."/>
            <person name="Detter J.C."/>
            <person name="Lindquist E."/>
            <person name="Shapiro H."/>
            <person name="Lucas S."/>
            <person name="Glavina del Rio T."/>
            <person name="Pitluck S."/>
            <person name="Rokhsar D."/>
            <person name="Bowler C."/>
        </authorList>
    </citation>
    <scope>GENOME REANNOTATION</scope>
    <source>
        <strain evidence="11">CCAP 1055/1</strain>
    </source>
</reference>
<feature type="binding site" evidence="7">
    <location>
        <position position="46"/>
    </location>
    <ligand>
        <name>ATP</name>
        <dbReference type="ChEBI" id="CHEBI:30616"/>
    </ligand>
</feature>
<feature type="cross-link" description="Glycyl lysine isopeptide (Lys-Gly) (interchain with G-Cter in SUMO2)" evidence="8">
    <location>
        <position position="26"/>
    </location>
</feature>
<feature type="active site" description="Proton acceptor" evidence="6">
    <location>
        <position position="24"/>
    </location>
</feature>
<evidence type="ECO:0000313" key="11">
    <source>
        <dbReference type="Proteomes" id="UP000000759"/>
    </source>
</evidence>
<evidence type="ECO:0000313" key="10">
    <source>
        <dbReference type="EMBL" id="EEC45254.1"/>
    </source>
</evidence>
<evidence type="ECO:0000256" key="6">
    <source>
        <dbReference type="PIRSR" id="PIRSR630616-1"/>
    </source>
</evidence>
<evidence type="ECO:0000256" key="1">
    <source>
        <dbReference type="ARBA" id="ARBA00022527"/>
    </source>
</evidence>
<keyword evidence="11" id="KW-1185">Reference proteome</keyword>
<evidence type="ECO:0000256" key="7">
    <source>
        <dbReference type="PIRSR" id="PIRSR630616-2"/>
    </source>
</evidence>
<keyword evidence="4" id="KW-0418">Kinase</keyword>
<name>B7G7K8_PHATC</name>
<dbReference type="SUPFAM" id="SSF56112">
    <property type="entry name" value="Protein kinase-like (PK-like)"/>
    <property type="match status" value="1"/>
</dbReference>
<dbReference type="AlphaFoldDB" id="B7G7K8"/>
<dbReference type="eggNOG" id="KOG0583">
    <property type="taxonomic scope" value="Eukaryota"/>
</dbReference>
<dbReference type="HOGENOM" id="CLU_299670_0_0_1"/>
<dbReference type="InterPro" id="IPR000719">
    <property type="entry name" value="Prot_kinase_dom"/>
</dbReference>
<dbReference type="InterPro" id="IPR008271">
    <property type="entry name" value="Ser/Thr_kinase_AS"/>
</dbReference>
<evidence type="ECO:0000256" key="5">
    <source>
        <dbReference type="ARBA" id="ARBA00022840"/>
    </source>
</evidence>
<feature type="domain" description="Protein kinase" evidence="9">
    <location>
        <begin position="1"/>
        <end position="54"/>
    </location>
</feature>